<dbReference type="InterPro" id="IPR036611">
    <property type="entry name" value="Trigger_fac_ribosome-bd_sf"/>
</dbReference>
<evidence type="ECO:0000256" key="11">
    <source>
        <dbReference type="HAMAP-Rule" id="MF_00303"/>
    </source>
</evidence>
<comment type="subcellular location">
    <subcellularLocation>
        <location evidence="11">Cytoplasm</location>
    </subcellularLocation>
    <text evidence="11">About half TF is bound to the ribosome near the polypeptide exit tunnel while the other half is free in the cytoplasm.</text>
</comment>
<dbReference type="SUPFAM" id="SSF102735">
    <property type="entry name" value="Trigger factor ribosome-binding domain"/>
    <property type="match status" value="1"/>
</dbReference>
<feature type="domain" description="Trigger factor C-terminal" evidence="15">
    <location>
        <begin position="261"/>
        <end position="402"/>
    </location>
</feature>
<proteinExistence type="inferred from homology"/>
<keyword evidence="5 11" id="KW-0132">Cell division</keyword>
<evidence type="ECO:0000256" key="6">
    <source>
        <dbReference type="ARBA" id="ARBA00023110"/>
    </source>
</evidence>
<evidence type="ECO:0000256" key="3">
    <source>
        <dbReference type="ARBA" id="ARBA00013194"/>
    </source>
</evidence>
<dbReference type="PANTHER" id="PTHR30560">
    <property type="entry name" value="TRIGGER FACTOR CHAPERONE AND PEPTIDYL-PROLYL CIS/TRANS ISOMERASE"/>
    <property type="match status" value="1"/>
</dbReference>
<dbReference type="RefSeq" id="WP_183304116.1">
    <property type="nucleotide sequence ID" value="NZ_JACIFD010000001.1"/>
</dbReference>
<dbReference type="Pfam" id="PF00254">
    <property type="entry name" value="FKBP_C"/>
    <property type="match status" value="1"/>
</dbReference>
<evidence type="ECO:0000259" key="13">
    <source>
        <dbReference type="Pfam" id="PF00254"/>
    </source>
</evidence>
<evidence type="ECO:0000256" key="8">
    <source>
        <dbReference type="ARBA" id="ARBA00023235"/>
    </source>
</evidence>
<dbReference type="GO" id="GO:0043335">
    <property type="term" value="P:protein unfolding"/>
    <property type="evidence" value="ECO:0007669"/>
    <property type="project" value="TreeGrafter"/>
</dbReference>
<dbReference type="InterPro" id="IPR037041">
    <property type="entry name" value="Trigger_fac_C_sf"/>
</dbReference>
<evidence type="ECO:0000256" key="12">
    <source>
        <dbReference type="SAM" id="Coils"/>
    </source>
</evidence>
<dbReference type="GO" id="GO:0044183">
    <property type="term" value="F:protein folding chaperone"/>
    <property type="evidence" value="ECO:0007669"/>
    <property type="project" value="TreeGrafter"/>
</dbReference>
<evidence type="ECO:0000259" key="15">
    <source>
        <dbReference type="Pfam" id="PF05698"/>
    </source>
</evidence>
<dbReference type="GO" id="GO:0051301">
    <property type="term" value="P:cell division"/>
    <property type="evidence" value="ECO:0007669"/>
    <property type="project" value="UniProtKB-KW"/>
</dbReference>
<dbReference type="EC" id="5.2.1.8" evidence="3 11"/>
<feature type="domain" description="Trigger factor ribosome-binding bacterial" evidence="14">
    <location>
        <begin position="5"/>
        <end position="150"/>
    </location>
</feature>
<dbReference type="PANTHER" id="PTHR30560:SF3">
    <property type="entry name" value="TRIGGER FACTOR-LIKE PROTEIN TIG, CHLOROPLASTIC"/>
    <property type="match status" value="1"/>
</dbReference>
<evidence type="ECO:0000256" key="10">
    <source>
        <dbReference type="ARBA" id="ARBA00029986"/>
    </source>
</evidence>
<evidence type="ECO:0000259" key="14">
    <source>
        <dbReference type="Pfam" id="PF05697"/>
    </source>
</evidence>
<evidence type="ECO:0000256" key="5">
    <source>
        <dbReference type="ARBA" id="ARBA00022618"/>
    </source>
</evidence>
<comment type="catalytic activity">
    <reaction evidence="1 11">
        <text>[protein]-peptidylproline (omega=180) = [protein]-peptidylproline (omega=0)</text>
        <dbReference type="Rhea" id="RHEA:16237"/>
        <dbReference type="Rhea" id="RHEA-COMP:10747"/>
        <dbReference type="Rhea" id="RHEA-COMP:10748"/>
        <dbReference type="ChEBI" id="CHEBI:83833"/>
        <dbReference type="ChEBI" id="CHEBI:83834"/>
        <dbReference type="EC" id="5.2.1.8"/>
    </reaction>
</comment>
<dbReference type="GO" id="GO:0005737">
    <property type="term" value="C:cytoplasm"/>
    <property type="evidence" value="ECO:0007669"/>
    <property type="project" value="UniProtKB-SubCell"/>
</dbReference>
<name>A0A840DGM0_9MICO</name>
<dbReference type="NCBIfam" id="TIGR00115">
    <property type="entry name" value="tig"/>
    <property type="match status" value="1"/>
</dbReference>
<keyword evidence="6 11" id="KW-0697">Rotamase</keyword>
<dbReference type="InterPro" id="IPR008881">
    <property type="entry name" value="Trigger_fac_ribosome-bd_bac"/>
</dbReference>
<comment type="domain">
    <text evidence="11">Consists of 3 domains; the N-terminus binds the ribosome, the middle domain has PPIase activity, while the C-terminus has intrinsic chaperone activity on its own.</text>
</comment>
<dbReference type="GO" id="GO:0003755">
    <property type="term" value="F:peptidyl-prolyl cis-trans isomerase activity"/>
    <property type="evidence" value="ECO:0007669"/>
    <property type="project" value="UniProtKB-UniRule"/>
</dbReference>
<keyword evidence="9 11" id="KW-0131">Cell cycle</keyword>
<feature type="coiled-coil region" evidence="12">
    <location>
        <begin position="126"/>
        <end position="153"/>
    </location>
</feature>
<dbReference type="SUPFAM" id="SSF109998">
    <property type="entry name" value="Triger factor/SurA peptide-binding domain-like"/>
    <property type="match status" value="1"/>
</dbReference>
<dbReference type="InterPro" id="IPR008880">
    <property type="entry name" value="Trigger_fac_C"/>
</dbReference>
<dbReference type="GO" id="GO:0015031">
    <property type="term" value="P:protein transport"/>
    <property type="evidence" value="ECO:0007669"/>
    <property type="project" value="UniProtKB-UniRule"/>
</dbReference>
<sequence>MATNKAEKLTPTRAKLTVNLTEEDLKPFLKDAYQAIAEQVAIPGFRKGKVPAPIIDQRVGREAVIQEAVNKSLDHFFQAALEESGERPMGRPTADVEKWLDANDPKSELVLVFEVEVRPEFKLPKYEKYELEVADAEVADDAAETELNKLRERFGKLVTVERAAKKDDYVAIDLVARIDGNEVDRAEGVSYQVGAGNMLAGMDEALETLTAGETTTFTSQLLGGEYEGQDAEVEVTVTAVQERELAEANDEFAQLASEFETLAELEADIAKHVQQKAVFEQGAEARDLFIEKLIADAKIPVSEELVAEEVDRHLEQEGRQDDAEHRAEVTEQAGKQLQLQLLLDAIIEAENVEPTQNELSAYIMQSAQQYGIEPGQFIQMLSQGGQMGAIVGEVTRNKALAIALAKVTVKDKSGNVVDLSEFTRVDTGEEAAAAETAAE</sequence>
<reference evidence="16" key="1">
    <citation type="submission" date="2020-08" db="EMBL/GenBank/DDBJ databases">
        <title>Sequencing the genomes of 1000 actinobacteria strains.</title>
        <authorList>
            <person name="Klenk H.-P."/>
        </authorList>
    </citation>
    <scope>NUCLEOTIDE SEQUENCE [LARGE SCALE GENOMIC DNA]</scope>
    <source>
        <strain evidence="16">DSM 27064</strain>
    </source>
</reference>
<protein>
    <recommendedName>
        <fullName evidence="4 11">Trigger factor</fullName>
        <shortName evidence="11">TF</shortName>
        <ecNumber evidence="3 11">5.2.1.8</ecNumber>
    </recommendedName>
    <alternativeName>
        <fullName evidence="10 11">PPIase</fullName>
    </alternativeName>
</protein>
<feature type="coiled-coil region" evidence="12">
    <location>
        <begin position="238"/>
        <end position="265"/>
    </location>
</feature>
<keyword evidence="17" id="KW-1185">Reference proteome</keyword>
<dbReference type="Gene3D" id="1.10.3120.10">
    <property type="entry name" value="Trigger factor, C-terminal domain"/>
    <property type="match status" value="1"/>
</dbReference>
<evidence type="ECO:0000256" key="7">
    <source>
        <dbReference type="ARBA" id="ARBA00023186"/>
    </source>
</evidence>
<dbReference type="GO" id="GO:0051083">
    <property type="term" value="P:'de novo' cotranslational protein folding"/>
    <property type="evidence" value="ECO:0007669"/>
    <property type="project" value="TreeGrafter"/>
</dbReference>
<comment type="caution">
    <text evidence="16">The sequence shown here is derived from an EMBL/GenBank/DDBJ whole genome shotgun (WGS) entry which is preliminary data.</text>
</comment>
<dbReference type="PIRSF" id="PIRSF003095">
    <property type="entry name" value="Trigger_factor"/>
    <property type="match status" value="1"/>
</dbReference>
<comment type="similarity">
    <text evidence="2 11">Belongs to the FKBP-type PPIase family. Tig subfamily.</text>
</comment>
<evidence type="ECO:0000256" key="2">
    <source>
        <dbReference type="ARBA" id="ARBA00005464"/>
    </source>
</evidence>
<feature type="domain" description="PPIase FKBP-type" evidence="13">
    <location>
        <begin position="162"/>
        <end position="218"/>
    </location>
</feature>
<keyword evidence="7 11" id="KW-0143">Chaperone</keyword>
<dbReference type="EMBL" id="JACIFD010000001">
    <property type="protein sequence ID" value="MBB4070843.1"/>
    <property type="molecule type" value="Genomic_DNA"/>
</dbReference>
<evidence type="ECO:0000313" key="16">
    <source>
        <dbReference type="EMBL" id="MBB4070843.1"/>
    </source>
</evidence>
<dbReference type="InterPro" id="IPR005215">
    <property type="entry name" value="Trig_fac"/>
</dbReference>
<dbReference type="AlphaFoldDB" id="A0A840DGM0"/>
<dbReference type="Pfam" id="PF05697">
    <property type="entry name" value="Trigger_N"/>
    <property type="match status" value="1"/>
</dbReference>
<keyword evidence="8 11" id="KW-0413">Isomerase</keyword>
<dbReference type="HAMAP" id="MF_00303">
    <property type="entry name" value="Trigger_factor_Tig"/>
    <property type="match status" value="1"/>
</dbReference>
<dbReference type="SUPFAM" id="SSF54534">
    <property type="entry name" value="FKBP-like"/>
    <property type="match status" value="1"/>
</dbReference>
<accession>A0A840DGM0</accession>
<evidence type="ECO:0000313" key="17">
    <source>
        <dbReference type="Proteomes" id="UP000571183"/>
    </source>
</evidence>
<organism evidence="16 17">
    <name type="scientific">Canibacter oris</name>
    <dbReference type="NCBI Taxonomy" id="1365628"/>
    <lineage>
        <taxon>Bacteria</taxon>
        <taxon>Bacillati</taxon>
        <taxon>Actinomycetota</taxon>
        <taxon>Actinomycetes</taxon>
        <taxon>Micrococcales</taxon>
        <taxon>Microbacteriaceae</taxon>
        <taxon>Canibacter</taxon>
    </lineage>
</organism>
<dbReference type="Proteomes" id="UP000571183">
    <property type="component" value="Unassembled WGS sequence"/>
</dbReference>
<evidence type="ECO:0000256" key="1">
    <source>
        <dbReference type="ARBA" id="ARBA00000971"/>
    </source>
</evidence>
<dbReference type="Gene3D" id="3.30.70.1050">
    <property type="entry name" value="Trigger factor ribosome-binding domain"/>
    <property type="match status" value="1"/>
</dbReference>
<dbReference type="InterPro" id="IPR027304">
    <property type="entry name" value="Trigger_fact/SurA_dom_sf"/>
</dbReference>
<keyword evidence="11" id="KW-0963">Cytoplasm</keyword>
<dbReference type="Pfam" id="PF05698">
    <property type="entry name" value="Trigger_C"/>
    <property type="match status" value="1"/>
</dbReference>
<dbReference type="Gene3D" id="3.10.50.40">
    <property type="match status" value="1"/>
</dbReference>
<dbReference type="InterPro" id="IPR001179">
    <property type="entry name" value="PPIase_FKBP_dom"/>
</dbReference>
<comment type="function">
    <text evidence="11">Involved in protein export. Acts as a chaperone by maintaining the newly synthesized protein in an open conformation. Functions as a peptidyl-prolyl cis-trans isomerase.</text>
</comment>
<dbReference type="InterPro" id="IPR046357">
    <property type="entry name" value="PPIase_dom_sf"/>
</dbReference>
<gene>
    <name evidence="11" type="primary">tig</name>
    <name evidence="16" type="ORF">F5897_000119</name>
</gene>
<dbReference type="GO" id="GO:0043022">
    <property type="term" value="F:ribosome binding"/>
    <property type="evidence" value="ECO:0007669"/>
    <property type="project" value="TreeGrafter"/>
</dbReference>
<evidence type="ECO:0000256" key="9">
    <source>
        <dbReference type="ARBA" id="ARBA00023306"/>
    </source>
</evidence>
<keyword evidence="12" id="KW-0175">Coiled coil</keyword>
<evidence type="ECO:0000256" key="4">
    <source>
        <dbReference type="ARBA" id="ARBA00016902"/>
    </source>
</evidence>